<evidence type="ECO:0000256" key="2">
    <source>
        <dbReference type="SAM" id="MobiDB-lite"/>
    </source>
</evidence>
<dbReference type="AlphaFoldDB" id="A0A7X9SQN8"/>
<evidence type="ECO:0000259" key="4">
    <source>
        <dbReference type="Pfam" id="PF13205"/>
    </source>
</evidence>
<dbReference type="InterPro" id="IPR014755">
    <property type="entry name" value="Cu-Rt/internalin_Ig-like"/>
</dbReference>
<sequence>MSENKVAFGLKNAHYAKITVNPDGSISYGTPVALPGATEISLDAKGDMTEFYADDMLYYSASNNQGYDGKLTLANIPESFSTDILGEEKDSDDAVITEKATSKGSYFALMFEFDGDVKATRHVMYYCSASRPSISSSTKSDKSDPNTSELDFTASARPGDYKVKTKTTTTTPANIYNGWYDSVYDKATTPLSVTVSPLDGATGVLVSSNITWTFDKAINDSDVNSDNFYVIDSTTGTEVAGSLTLDTTKKIVTFNPNADLTTAKGYIATVTKGVKAIDSSTLVNKYIVNFTTA</sequence>
<protein>
    <recommendedName>
        <fullName evidence="7">SbsA Ig-like domain-containing protein</fullName>
    </recommendedName>
</protein>
<accession>A0A7X9SQN8</accession>
<dbReference type="InterPro" id="IPR032812">
    <property type="entry name" value="SbsA_Ig"/>
</dbReference>
<dbReference type="Pfam" id="PF13205">
    <property type="entry name" value="Big_5"/>
    <property type="match status" value="1"/>
</dbReference>
<comment type="caution">
    <text evidence="5">The sequence shown here is derived from an EMBL/GenBank/DDBJ whole genome shotgun (WGS) entry which is preliminary data.</text>
</comment>
<dbReference type="InterPro" id="IPR006490">
    <property type="entry name" value="Maj_tail_phi13"/>
</dbReference>
<proteinExistence type="predicted"/>
<keyword evidence="1" id="KW-0732">Signal</keyword>
<gene>
    <name evidence="5" type="ORF">HF849_16170</name>
</gene>
<dbReference type="Pfam" id="PF06488">
    <property type="entry name" value="L_lac_phage_MSP"/>
    <property type="match status" value="1"/>
</dbReference>
<evidence type="ECO:0000313" key="5">
    <source>
        <dbReference type="EMBL" id="NMF06255.1"/>
    </source>
</evidence>
<dbReference type="RefSeq" id="WP_168982470.1">
    <property type="nucleotide sequence ID" value="NZ_JABAGD010000031.1"/>
</dbReference>
<name>A0A7X9SQN8_CLOBE</name>
<reference evidence="5 6" key="1">
    <citation type="submission" date="2020-04" db="EMBL/GenBank/DDBJ databases">
        <authorList>
            <person name="Hitch T.C.A."/>
            <person name="Wylensek D."/>
            <person name="Clavel T."/>
        </authorList>
    </citation>
    <scope>NUCLEOTIDE SEQUENCE [LARGE SCALE GENOMIC DNA]</scope>
    <source>
        <strain evidence="5 6">WB01_NA02</strain>
    </source>
</reference>
<dbReference type="EMBL" id="JABAGD010000031">
    <property type="protein sequence ID" value="NMF06255.1"/>
    <property type="molecule type" value="Genomic_DNA"/>
</dbReference>
<dbReference type="NCBIfam" id="TIGR01603">
    <property type="entry name" value="maj_tail_phi13"/>
    <property type="match status" value="1"/>
</dbReference>
<feature type="domain" description="Phage tail tube protein N-terminal" evidence="3">
    <location>
        <begin position="5"/>
        <end position="179"/>
    </location>
</feature>
<evidence type="ECO:0000313" key="6">
    <source>
        <dbReference type="Proteomes" id="UP000587880"/>
    </source>
</evidence>
<dbReference type="Proteomes" id="UP000587880">
    <property type="component" value="Unassembled WGS sequence"/>
</dbReference>
<evidence type="ECO:0000256" key="1">
    <source>
        <dbReference type="ARBA" id="ARBA00022729"/>
    </source>
</evidence>
<feature type="domain" description="SbsA Ig-like" evidence="4">
    <location>
        <begin position="188"/>
        <end position="292"/>
    </location>
</feature>
<organism evidence="5 6">
    <name type="scientific">Clostridium beijerinckii</name>
    <name type="common">Clostridium MP</name>
    <dbReference type="NCBI Taxonomy" id="1520"/>
    <lineage>
        <taxon>Bacteria</taxon>
        <taxon>Bacillati</taxon>
        <taxon>Bacillota</taxon>
        <taxon>Clostridia</taxon>
        <taxon>Eubacteriales</taxon>
        <taxon>Clostridiaceae</taxon>
        <taxon>Clostridium</taxon>
    </lineage>
</organism>
<dbReference type="InterPro" id="IPR046764">
    <property type="entry name" value="L_lac_phage_MSP_N"/>
</dbReference>
<feature type="region of interest" description="Disordered" evidence="2">
    <location>
        <begin position="132"/>
        <end position="154"/>
    </location>
</feature>
<evidence type="ECO:0000259" key="3">
    <source>
        <dbReference type="Pfam" id="PF06488"/>
    </source>
</evidence>
<evidence type="ECO:0008006" key="7">
    <source>
        <dbReference type="Google" id="ProtNLM"/>
    </source>
</evidence>
<dbReference type="Gene3D" id="2.60.40.1220">
    <property type="match status" value="1"/>
</dbReference>